<dbReference type="PANTHER" id="PTHR23506:SF23">
    <property type="entry name" value="GH10249P"/>
    <property type="match status" value="1"/>
</dbReference>
<evidence type="ECO:0000259" key="7">
    <source>
        <dbReference type="PROSITE" id="PS50850"/>
    </source>
</evidence>
<dbReference type="SUPFAM" id="SSF103473">
    <property type="entry name" value="MFS general substrate transporter"/>
    <property type="match status" value="1"/>
</dbReference>
<dbReference type="CDD" id="cd17325">
    <property type="entry name" value="MFS_MdtG_SLC18_like"/>
    <property type="match status" value="1"/>
</dbReference>
<feature type="transmembrane region" description="Helical" evidence="6">
    <location>
        <begin position="232"/>
        <end position="253"/>
    </location>
</feature>
<keyword evidence="3 6" id="KW-0812">Transmembrane</keyword>
<comment type="subcellular location">
    <subcellularLocation>
        <location evidence="1">Cell membrane</location>
        <topology evidence="1">Multi-pass membrane protein</topology>
    </subcellularLocation>
</comment>
<dbReference type="PROSITE" id="PS00216">
    <property type="entry name" value="SUGAR_TRANSPORT_1"/>
    <property type="match status" value="1"/>
</dbReference>
<evidence type="ECO:0000313" key="8">
    <source>
        <dbReference type="EMBL" id="AFV12671.1"/>
    </source>
</evidence>
<dbReference type="HOGENOM" id="CLU_716905_0_0_9"/>
<keyword evidence="5 6" id="KW-0472">Membrane</keyword>
<dbReference type="GO" id="GO:0022857">
    <property type="term" value="F:transmembrane transporter activity"/>
    <property type="evidence" value="ECO:0007669"/>
    <property type="project" value="InterPro"/>
</dbReference>
<evidence type="ECO:0000313" key="9">
    <source>
        <dbReference type="Proteomes" id="UP000000467"/>
    </source>
</evidence>
<dbReference type="InterPro" id="IPR005829">
    <property type="entry name" value="Sugar_transporter_CS"/>
</dbReference>
<dbReference type="OrthoDB" id="9770492at2"/>
<dbReference type="KEGG" id="tpz:Tph_c24970"/>
<dbReference type="EMBL" id="CP003732">
    <property type="protein sequence ID" value="AFV12671.1"/>
    <property type="molecule type" value="Genomic_DNA"/>
</dbReference>
<dbReference type="AlphaFoldDB" id="K4LI39"/>
<feature type="transmembrane region" description="Helical" evidence="6">
    <location>
        <begin position="284"/>
        <end position="307"/>
    </location>
</feature>
<feature type="transmembrane region" description="Helical" evidence="6">
    <location>
        <begin position="196"/>
        <end position="220"/>
    </location>
</feature>
<dbReference type="Proteomes" id="UP000000467">
    <property type="component" value="Chromosome"/>
</dbReference>
<dbReference type="InterPro" id="IPR036259">
    <property type="entry name" value="MFS_trans_sf"/>
</dbReference>
<gene>
    <name evidence="8" type="ordered locus">Tph_c24970</name>
</gene>
<protein>
    <submittedName>
        <fullName evidence="8">MFS transporter</fullName>
    </submittedName>
</protein>
<dbReference type="InterPro" id="IPR050930">
    <property type="entry name" value="MFS_Vesicular_Transporter"/>
</dbReference>
<feature type="transmembrane region" description="Helical" evidence="6">
    <location>
        <begin position="44"/>
        <end position="64"/>
    </location>
</feature>
<reference evidence="8 9" key="1">
    <citation type="journal article" date="2012" name="BMC Genomics">
        <title>Genome-guided analysis of physiological and morphological traits of the fermentative acetate oxidizer Thermacetogenium phaeum.</title>
        <authorList>
            <person name="Oehler D."/>
            <person name="Poehlein A."/>
            <person name="Leimbach A."/>
            <person name="Muller N."/>
            <person name="Daniel R."/>
            <person name="Gottschalk G."/>
            <person name="Schink B."/>
        </authorList>
    </citation>
    <scope>NUCLEOTIDE SEQUENCE [LARGE SCALE GENOMIC DNA]</scope>
    <source>
        <strain evidence="9">ATCC BAA-254 / DSM 26808 / PB</strain>
    </source>
</reference>
<feature type="transmembrane region" description="Helical" evidence="6">
    <location>
        <begin position="156"/>
        <end position="175"/>
    </location>
</feature>
<evidence type="ECO:0000256" key="4">
    <source>
        <dbReference type="ARBA" id="ARBA00022989"/>
    </source>
</evidence>
<evidence type="ECO:0000256" key="1">
    <source>
        <dbReference type="ARBA" id="ARBA00004651"/>
    </source>
</evidence>
<feature type="domain" description="Major facilitator superfamily (MFS) profile" evidence="7">
    <location>
        <begin position="6"/>
        <end position="374"/>
    </location>
</feature>
<feature type="transmembrane region" description="Helical" evidence="6">
    <location>
        <begin position="7"/>
        <end position="32"/>
    </location>
</feature>
<dbReference type="PANTHER" id="PTHR23506">
    <property type="entry name" value="GH10249P"/>
    <property type="match status" value="1"/>
</dbReference>
<evidence type="ECO:0000256" key="5">
    <source>
        <dbReference type="ARBA" id="ARBA00023136"/>
    </source>
</evidence>
<dbReference type="InterPro" id="IPR020846">
    <property type="entry name" value="MFS_dom"/>
</dbReference>
<dbReference type="PROSITE" id="PS50850">
    <property type="entry name" value="MFS"/>
    <property type="match status" value="1"/>
</dbReference>
<feature type="transmembrane region" description="Helical" evidence="6">
    <location>
        <begin position="319"/>
        <end position="342"/>
    </location>
</feature>
<keyword evidence="9" id="KW-1185">Reference proteome</keyword>
<feature type="transmembrane region" description="Helical" evidence="6">
    <location>
        <begin position="348"/>
        <end position="370"/>
    </location>
</feature>
<feature type="transmembrane region" description="Helical" evidence="6">
    <location>
        <begin position="131"/>
        <end position="150"/>
    </location>
</feature>
<dbReference type="STRING" id="1089553.Tph_c24970"/>
<sequence length="377" mass="40341">MLRERNITLFSIAIFLALSGQGFVVPFLSIYARQLGASYLEAGLLFAGLEISWALAVLPLGLLADRLGRKCFACAGFALLPLTPVAYAFSKHPWQLIGFRCLQGVSEALSFTIGTAYVARMAQKKGQAVGAYQCLANLGFAITPLFAGLLIDPLGIKSVFLIGAAVMGMGFLASLPVERDEPSGKQGRSVCLMKNWLVYLLSLLAVFPALTVGFCNAFLQVFFYELVPSEKIVGFVITVYFVSYSLAVLWVGYLTDSFGWLRPLLLGLLGSGVVFAALALARNIIWAGVLAGILGLTQALASVPLTVRLTELFPRDTAGSLGVLTVFRMAALVGGAFLGGVLSQLKGLRLAFLFCSLAVFLGGVMLLFLIKRGSLQR</sequence>
<evidence type="ECO:0000256" key="3">
    <source>
        <dbReference type="ARBA" id="ARBA00022692"/>
    </source>
</evidence>
<dbReference type="Pfam" id="PF07690">
    <property type="entry name" value="MFS_1"/>
    <property type="match status" value="1"/>
</dbReference>
<name>K4LI39_THEPS</name>
<dbReference type="GO" id="GO:0005886">
    <property type="term" value="C:plasma membrane"/>
    <property type="evidence" value="ECO:0007669"/>
    <property type="project" value="UniProtKB-SubCell"/>
</dbReference>
<dbReference type="Gene3D" id="1.20.1250.20">
    <property type="entry name" value="MFS general substrate transporter like domains"/>
    <property type="match status" value="2"/>
</dbReference>
<proteinExistence type="predicted"/>
<keyword evidence="4 6" id="KW-1133">Transmembrane helix</keyword>
<organism evidence="8 9">
    <name type="scientific">Thermacetogenium phaeum (strain ATCC BAA-254 / DSM 26808 / PB)</name>
    <dbReference type="NCBI Taxonomy" id="1089553"/>
    <lineage>
        <taxon>Bacteria</taxon>
        <taxon>Bacillati</taxon>
        <taxon>Bacillota</taxon>
        <taxon>Clostridia</taxon>
        <taxon>Thermoanaerobacterales</taxon>
        <taxon>Thermoanaerobacteraceae</taxon>
        <taxon>Thermacetogenium</taxon>
    </lineage>
</organism>
<accession>K4LI39</accession>
<feature type="transmembrane region" description="Helical" evidence="6">
    <location>
        <begin position="260"/>
        <end position="278"/>
    </location>
</feature>
<evidence type="ECO:0000256" key="6">
    <source>
        <dbReference type="SAM" id="Phobius"/>
    </source>
</evidence>
<dbReference type="RefSeq" id="WP_015051533.1">
    <property type="nucleotide sequence ID" value="NC_018870.1"/>
</dbReference>
<evidence type="ECO:0000256" key="2">
    <source>
        <dbReference type="ARBA" id="ARBA00022448"/>
    </source>
</evidence>
<feature type="transmembrane region" description="Helical" evidence="6">
    <location>
        <begin position="71"/>
        <end position="90"/>
    </location>
</feature>
<keyword evidence="2" id="KW-0813">Transport</keyword>
<dbReference type="eggNOG" id="COG2814">
    <property type="taxonomic scope" value="Bacteria"/>
</dbReference>
<dbReference type="InterPro" id="IPR011701">
    <property type="entry name" value="MFS"/>
</dbReference>